<evidence type="ECO:0000313" key="2">
    <source>
        <dbReference type="EMBL" id="BBC33723.1"/>
    </source>
</evidence>
<dbReference type="InterPro" id="IPR025161">
    <property type="entry name" value="IS402-like_dom"/>
</dbReference>
<accession>A0ABM7FBN9</accession>
<organism evidence="2 3">
    <name type="scientific">Streptomyces graminofaciens</name>
    <dbReference type="NCBI Taxonomy" id="68212"/>
    <lineage>
        <taxon>Bacteria</taxon>
        <taxon>Bacillati</taxon>
        <taxon>Actinomycetota</taxon>
        <taxon>Actinomycetes</taxon>
        <taxon>Kitasatosporales</taxon>
        <taxon>Streptomycetaceae</taxon>
        <taxon>Streptomyces</taxon>
    </lineage>
</organism>
<dbReference type="Pfam" id="PF13340">
    <property type="entry name" value="DUF4096"/>
    <property type="match status" value="1"/>
</dbReference>
<evidence type="ECO:0000259" key="1">
    <source>
        <dbReference type="Pfam" id="PF13340"/>
    </source>
</evidence>
<gene>
    <name evidence="2" type="ORF">SGFS_050170</name>
</gene>
<dbReference type="EMBL" id="AP018448">
    <property type="protein sequence ID" value="BBC33723.1"/>
    <property type="molecule type" value="Genomic_DNA"/>
</dbReference>
<dbReference type="Proteomes" id="UP001321542">
    <property type="component" value="Chromosome"/>
</dbReference>
<feature type="domain" description="Insertion element IS402-like" evidence="1">
    <location>
        <begin position="35"/>
        <end position="65"/>
    </location>
</feature>
<name>A0ABM7FBN9_9ACTN</name>
<reference evidence="2 3" key="2">
    <citation type="journal article" date="2023" name="ChemBioChem">
        <title>Acyltransferase Domain Exchange between Two Independent Type I Polyketide Synthases in the Same Producer Strain of Macrolide Antibiotics.</title>
        <authorList>
            <person name="Kudo F."/>
            <person name="Kishikawa K."/>
            <person name="Tsuboi K."/>
            <person name="Kido T."/>
            <person name="Usui T."/>
            <person name="Hashimoto J."/>
            <person name="Shin-Ya K."/>
            <person name="Miyanaga A."/>
            <person name="Eguchi T."/>
        </authorList>
    </citation>
    <scope>NUCLEOTIDE SEQUENCE [LARGE SCALE GENOMIC DNA]</scope>
    <source>
        <strain evidence="2 3">A-8890</strain>
    </source>
</reference>
<reference evidence="2 3" key="1">
    <citation type="journal article" date="2010" name="ChemBioChem">
        <title>Cloning and characterization of the biosynthetic gene cluster of 16-membered macrolide antibiotic FD-891: involvement of a dual functional cytochrome P450 monooxygenase catalyzing epoxidation and hydroxylation.</title>
        <authorList>
            <person name="Kudo F."/>
            <person name="Motegi A."/>
            <person name="Mizoue K."/>
            <person name="Eguchi T."/>
        </authorList>
    </citation>
    <scope>NUCLEOTIDE SEQUENCE [LARGE SCALE GENOMIC DNA]</scope>
    <source>
        <strain evidence="2 3">A-8890</strain>
    </source>
</reference>
<proteinExistence type="predicted"/>
<sequence>MSDVWGCGGRLASKAGRGLSQGAGTCAIRHDDLAGTGAPWRDIPERHGPWDRVHDLFRRWQRDGT</sequence>
<evidence type="ECO:0000313" key="3">
    <source>
        <dbReference type="Proteomes" id="UP001321542"/>
    </source>
</evidence>
<protein>
    <recommendedName>
        <fullName evidence="1">Insertion element IS402-like domain-containing protein</fullName>
    </recommendedName>
</protein>
<keyword evidence="3" id="KW-1185">Reference proteome</keyword>